<dbReference type="GO" id="GO:0007186">
    <property type="term" value="P:G protein-coupled receptor signaling pathway"/>
    <property type="evidence" value="ECO:0007669"/>
    <property type="project" value="InterPro"/>
</dbReference>
<gene>
    <name evidence="7" type="ORF">BN860_04324g</name>
</gene>
<feature type="domain" description="G protein gamma" evidence="6">
    <location>
        <begin position="12"/>
        <end position="102"/>
    </location>
</feature>
<reference evidence="8" key="1">
    <citation type="journal article" date="2013" name="Genome Announc.">
        <title>Genome sequence of the food spoilage yeast Zygosaccharomyces bailii CLIB 213(T).</title>
        <authorList>
            <person name="Galeote V."/>
            <person name="Bigey F."/>
            <person name="Devillers H."/>
            <person name="Neuveglise C."/>
            <person name="Dequin S."/>
        </authorList>
    </citation>
    <scope>NUCLEOTIDE SEQUENCE [LARGE SCALE GENOMIC DNA]</scope>
    <source>
        <strain evidence="8">CLIB 213 / ATCC 58445 / CBS 680 / CCRC 21525 / NBRC 1098 / NCYC 1416 / NRRL Y-2227</strain>
    </source>
</reference>
<proteinExistence type="inferred from homology"/>
<dbReference type="GO" id="GO:0031681">
    <property type="term" value="F:G-protein beta-subunit binding"/>
    <property type="evidence" value="ECO:0007669"/>
    <property type="project" value="InterPro"/>
</dbReference>
<evidence type="ECO:0000259" key="6">
    <source>
        <dbReference type="SMART" id="SM01224"/>
    </source>
</evidence>
<dbReference type="Pfam" id="PF00631">
    <property type="entry name" value="G-gamma"/>
    <property type="match status" value="1"/>
</dbReference>
<evidence type="ECO:0000313" key="7">
    <source>
        <dbReference type="EMBL" id="CDF90255.1"/>
    </source>
</evidence>
<evidence type="ECO:0000256" key="1">
    <source>
        <dbReference type="ARBA" id="ARBA00004370"/>
    </source>
</evidence>
<dbReference type="PANTHER" id="PTHR28189:SF1">
    <property type="entry name" value="GUANINE NUCLEOTIDE-BINDING PROTEIN SUBUNIT GAMMA"/>
    <property type="match status" value="1"/>
</dbReference>
<name>A0A8J2X9B0_ZYGB2</name>
<dbReference type="EMBL" id="HG316459">
    <property type="protein sequence ID" value="CDF90255.1"/>
    <property type="molecule type" value="Genomic_DNA"/>
</dbReference>
<sequence length="102" mass="11472">MNHDEQLSLKIKYLKLKRVNGLNNKLRGELSRERITASNACLAIVNHVSTHRDYAIPDIWGYPKPGTNHFREGHRLRADQASRQMRSGSGASHGDTACCSIM</sequence>
<dbReference type="GO" id="GO:0000750">
    <property type="term" value="P:pheromone-dependent signal transduction involved in conjugation with cellular fusion"/>
    <property type="evidence" value="ECO:0007669"/>
    <property type="project" value="InterPro"/>
</dbReference>
<keyword evidence="3" id="KW-0472">Membrane</keyword>
<keyword evidence="8" id="KW-1185">Reference proteome</keyword>
<dbReference type="PANTHER" id="PTHR28189">
    <property type="entry name" value="GUANINE NUCLEOTIDE-BINDING PROTEIN SUBUNIT GAMMA"/>
    <property type="match status" value="1"/>
</dbReference>
<dbReference type="SMART" id="SM01224">
    <property type="entry name" value="G_gamma"/>
    <property type="match status" value="1"/>
</dbReference>
<dbReference type="InterPro" id="IPR041848">
    <property type="entry name" value="Ste18_fungal"/>
</dbReference>
<accession>A0A8J2X9B0</accession>
<protein>
    <submittedName>
        <fullName evidence="7">ZYBA0S06-04324g1_1</fullName>
    </submittedName>
</protein>
<keyword evidence="4" id="KW-0807">Transducer</keyword>
<comment type="subcellular location">
    <subcellularLocation>
        <location evidence="1">Membrane</location>
    </subcellularLocation>
</comment>
<dbReference type="Proteomes" id="UP000019375">
    <property type="component" value="Unassembled WGS sequence"/>
</dbReference>
<evidence type="ECO:0000256" key="3">
    <source>
        <dbReference type="ARBA" id="ARBA00023136"/>
    </source>
</evidence>
<feature type="domain" description="G protein gamma" evidence="5">
    <location>
        <begin position="16"/>
        <end position="80"/>
    </location>
</feature>
<organism evidence="7 8">
    <name type="scientific">Zygosaccharomyces bailii (strain CLIB 213 / ATCC 58445 / CBS 680 / BCRC 21525 / NBRC 1098 / NCYC 1416 / NRRL Y-2227)</name>
    <dbReference type="NCBI Taxonomy" id="1333698"/>
    <lineage>
        <taxon>Eukaryota</taxon>
        <taxon>Fungi</taxon>
        <taxon>Dikarya</taxon>
        <taxon>Ascomycota</taxon>
        <taxon>Saccharomycotina</taxon>
        <taxon>Saccharomycetes</taxon>
        <taxon>Saccharomycetales</taxon>
        <taxon>Saccharomycetaceae</taxon>
        <taxon>Zygosaccharomyces</taxon>
    </lineage>
</organism>
<evidence type="ECO:0000313" key="8">
    <source>
        <dbReference type="Proteomes" id="UP000019375"/>
    </source>
</evidence>
<evidence type="ECO:0000256" key="2">
    <source>
        <dbReference type="ARBA" id="ARBA00007431"/>
    </source>
</evidence>
<dbReference type="SMART" id="SM00224">
    <property type="entry name" value="GGL"/>
    <property type="match status" value="1"/>
</dbReference>
<comment type="similarity">
    <text evidence="2">Belongs to the G protein gamma family.</text>
</comment>
<dbReference type="InterPro" id="IPR015898">
    <property type="entry name" value="G-protein_gamma-like_dom"/>
</dbReference>
<evidence type="ECO:0000256" key="4">
    <source>
        <dbReference type="ARBA" id="ARBA00023224"/>
    </source>
</evidence>
<evidence type="ECO:0000259" key="5">
    <source>
        <dbReference type="SMART" id="SM00224"/>
    </source>
</evidence>
<dbReference type="OrthoDB" id="19232at2759"/>
<dbReference type="AlphaFoldDB" id="A0A8J2X9B0"/>
<dbReference type="GO" id="GO:0005834">
    <property type="term" value="C:heterotrimeric G-protein complex"/>
    <property type="evidence" value="ECO:0007669"/>
    <property type="project" value="TreeGrafter"/>
</dbReference>